<accession>A0A814NP23</accession>
<reference evidence="1" key="1">
    <citation type="submission" date="2021-02" db="EMBL/GenBank/DDBJ databases">
        <authorList>
            <person name="Nowell W R."/>
        </authorList>
    </citation>
    <scope>NUCLEOTIDE SEQUENCE</scope>
</reference>
<dbReference type="EMBL" id="CAJNOR010001191">
    <property type="protein sequence ID" value="CAF1094577.1"/>
    <property type="molecule type" value="Genomic_DNA"/>
</dbReference>
<evidence type="ECO:0000313" key="2">
    <source>
        <dbReference type="Proteomes" id="UP000663828"/>
    </source>
</evidence>
<name>A0A814NP23_ADIRI</name>
<dbReference type="AlphaFoldDB" id="A0A814NP23"/>
<evidence type="ECO:0000313" key="1">
    <source>
        <dbReference type="EMBL" id="CAF1094577.1"/>
    </source>
</evidence>
<protein>
    <submittedName>
        <fullName evidence="1">Uncharacterized protein</fullName>
    </submittedName>
</protein>
<keyword evidence="2" id="KW-1185">Reference proteome</keyword>
<sequence>MCLSRNCKHLSGLHIQPMFYNASIPFNTKIPCFTGISNDITTLCSGYCALTLGLHTMTKNYNEILTKDSLGINMSLGLCYPDSKQFTAQVSSLTRVCNKANCNANASITEVIAIANAFLTAQANGIRNEDDH</sequence>
<comment type="caution">
    <text evidence="1">The sequence shown here is derived from an EMBL/GenBank/DDBJ whole genome shotgun (WGS) entry which is preliminary data.</text>
</comment>
<dbReference type="Proteomes" id="UP000663828">
    <property type="component" value="Unassembled WGS sequence"/>
</dbReference>
<organism evidence="1 2">
    <name type="scientific">Adineta ricciae</name>
    <name type="common">Rotifer</name>
    <dbReference type="NCBI Taxonomy" id="249248"/>
    <lineage>
        <taxon>Eukaryota</taxon>
        <taxon>Metazoa</taxon>
        <taxon>Spiralia</taxon>
        <taxon>Gnathifera</taxon>
        <taxon>Rotifera</taxon>
        <taxon>Eurotatoria</taxon>
        <taxon>Bdelloidea</taxon>
        <taxon>Adinetida</taxon>
        <taxon>Adinetidae</taxon>
        <taxon>Adineta</taxon>
    </lineage>
</organism>
<proteinExistence type="predicted"/>
<gene>
    <name evidence="1" type="ORF">XAT740_LOCUS18022</name>
</gene>